<dbReference type="GO" id="GO:0022625">
    <property type="term" value="C:cytosolic large ribosomal subunit"/>
    <property type="evidence" value="ECO:0007669"/>
    <property type="project" value="TreeGrafter"/>
</dbReference>
<evidence type="ECO:0000313" key="6">
    <source>
        <dbReference type="Proteomes" id="UP000182057"/>
    </source>
</evidence>
<dbReference type="AlphaFoldDB" id="A0A1D3URK2"/>
<dbReference type="Gene3D" id="3.90.1180.10">
    <property type="entry name" value="Ribosomal protein L13"/>
    <property type="match status" value="1"/>
</dbReference>
<keyword evidence="2 4" id="KW-0689">Ribosomal protein</keyword>
<evidence type="ECO:0000313" key="5">
    <source>
        <dbReference type="EMBL" id="SCQ22713.1"/>
    </source>
</evidence>
<dbReference type="SUPFAM" id="SSF52161">
    <property type="entry name" value="Ribosomal protein L13"/>
    <property type="match status" value="1"/>
</dbReference>
<dbReference type="InterPro" id="IPR005823">
    <property type="entry name" value="Ribosomal_uL13_bac-type"/>
</dbReference>
<accession>A0A1D3URK2</accession>
<comment type="subunit">
    <text evidence="4">Part of the 50S ribosomal subunit.</text>
</comment>
<dbReference type="GO" id="GO:0017148">
    <property type="term" value="P:negative regulation of translation"/>
    <property type="evidence" value="ECO:0007669"/>
    <property type="project" value="TreeGrafter"/>
</dbReference>
<dbReference type="InterPro" id="IPR005822">
    <property type="entry name" value="Ribosomal_uL13"/>
</dbReference>
<protein>
    <recommendedName>
        <fullName evidence="4">Large ribosomal subunit protein uL13</fullName>
    </recommendedName>
</protein>
<dbReference type="HAMAP" id="MF_01366">
    <property type="entry name" value="Ribosomal_uL13"/>
    <property type="match status" value="1"/>
</dbReference>
<dbReference type="CDD" id="cd00392">
    <property type="entry name" value="Ribosomal_L13"/>
    <property type="match status" value="1"/>
</dbReference>
<dbReference type="EMBL" id="FMMM01000067">
    <property type="protein sequence ID" value="SCQ22713.1"/>
    <property type="molecule type" value="Genomic_DNA"/>
</dbReference>
<dbReference type="Proteomes" id="UP000182057">
    <property type="component" value="Unassembled WGS sequence"/>
</dbReference>
<name>A0A1D3URK2_TANFO</name>
<dbReference type="GO" id="GO:0006412">
    <property type="term" value="P:translation"/>
    <property type="evidence" value="ECO:0007669"/>
    <property type="project" value="UniProtKB-UniRule"/>
</dbReference>
<comment type="function">
    <text evidence="4">This protein is one of the early assembly proteins of the 50S ribosomal subunit, although it is not seen to bind rRNA by itself. It is important during the early stages of 50S assembly.</text>
</comment>
<organism evidence="5 6">
    <name type="scientific">Tannerella forsythia</name>
    <name type="common">Bacteroides forsythus</name>
    <dbReference type="NCBI Taxonomy" id="28112"/>
    <lineage>
        <taxon>Bacteria</taxon>
        <taxon>Pseudomonadati</taxon>
        <taxon>Bacteroidota</taxon>
        <taxon>Bacteroidia</taxon>
        <taxon>Bacteroidales</taxon>
        <taxon>Tannerellaceae</taxon>
        <taxon>Tannerella</taxon>
    </lineage>
</organism>
<reference evidence="5 6" key="1">
    <citation type="submission" date="2016-09" db="EMBL/GenBank/DDBJ databases">
        <authorList>
            <person name="Capua I."/>
            <person name="De Benedictis P."/>
            <person name="Joannis T."/>
            <person name="Lombin L.H."/>
            <person name="Cattoli G."/>
        </authorList>
    </citation>
    <scope>NUCLEOTIDE SEQUENCE [LARGE SCALE GENOMIC DNA]</scope>
    <source>
        <strain evidence="5 6">UB20</strain>
    </source>
</reference>
<evidence type="ECO:0000256" key="3">
    <source>
        <dbReference type="ARBA" id="ARBA00023274"/>
    </source>
</evidence>
<dbReference type="GO" id="GO:0003729">
    <property type="term" value="F:mRNA binding"/>
    <property type="evidence" value="ECO:0007669"/>
    <property type="project" value="TreeGrafter"/>
</dbReference>
<sequence>MSGRQGRSEGAFLVLIYKEITVDTLSFKTISANKATVNKEWVVVDATGQSLGRICTKVAKLLRGKYKPNFTPHVDCGDHVIIINADKVVLTGNKWNGRIYFKHTGYPGGQREITPAQLMAKGEDRLFRKVVKGMLPKNRLGDKLLNNLYVYAGSEHKHEAQQPKSIDINSLN</sequence>
<dbReference type="PANTHER" id="PTHR11545:SF2">
    <property type="entry name" value="LARGE RIBOSOMAL SUBUNIT PROTEIN UL13M"/>
    <property type="match status" value="1"/>
</dbReference>
<evidence type="ECO:0000256" key="4">
    <source>
        <dbReference type="HAMAP-Rule" id="MF_01366"/>
    </source>
</evidence>
<dbReference type="GO" id="GO:0003735">
    <property type="term" value="F:structural constituent of ribosome"/>
    <property type="evidence" value="ECO:0007669"/>
    <property type="project" value="InterPro"/>
</dbReference>
<comment type="similarity">
    <text evidence="1 4">Belongs to the universal ribosomal protein uL13 family.</text>
</comment>
<gene>
    <name evidence="4 5" type="primary">rplM</name>
    <name evidence="5" type="ORF">TFUB20_01803</name>
</gene>
<dbReference type="InterPro" id="IPR036899">
    <property type="entry name" value="Ribosomal_uL13_sf"/>
</dbReference>
<dbReference type="PANTHER" id="PTHR11545">
    <property type="entry name" value="RIBOSOMAL PROTEIN L13"/>
    <property type="match status" value="1"/>
</dbReference>
<dbReference type="NCBIfam" id="TIGR01066">
    <property type="entry name" value="rplM_bact"/>
    <property type="match status" value="1"/>
</dbReference>
<dbReference type="Pfam" id="PF00572">
    <property type="entry name" value="Ribosomal_L13"/>
    <property type="match status" value="1"/>
</dbReference>
<proteinExistence type="inferred from homology"/>
<evidence type="ECO:0000256" key="1">
    <source>
        <dbReference type="ARBA" id="ARBA00006227"/>
    </source>
</evidence>
<keyword evidence="3 4" id="KW-0687">Ribonucleoprotein</keyword>
<evidence type="ECO:0000256" key="2">
    <source>
        <dbReference type="ARBA" id="ARBA00022980"/>
    </source>
</evidence>